<keyword evidence="3" id="KW-1003">Cell membrane</keyword>
<dbReference type="SUPFAM" id="SSF82861">
    <property type="entry name" value="Mechanosensitive channel protein MscS (YggB), transmembrane region"/>
    <property type="match status" value="1"/>
</dbReference>
<comment type="caution">
    <text evidence="10">The sequence shown here is derived from an EMBL/GenBank/DDBJ whole genome shotgun (WGS) entry which is preliminary data.</text>
</comment>
<sequence>MIFQNIDLQNILQSLIVWLSSHGIKIILILIAAYFVNRVLRVFIEKAIKRAITDKLDGAGKKRAETLIGVFGGTLKFIIWAVALLTILPEFGINIAPILAGVGLMGLAVGMASKDIISDFISGLFILLENQYQIGDKVKIAGVEGVIEEITLRRTILKDSEGVLHYIPNSQIKGVAKKLKKT</sequence>
<evidence type="ECO:0008006" key="11">
    <source>
        <dbReference type="Google" id="ProtNLM"/>
    </source>
</evidence>
<dbReference type="InterPro" id="IPR006685">
    <property type="entry name" value="MscS_channel_2nd"/>
</dbReference>
<keyword evidence="6 7" id="KW-0472">Membrane</keyword>
<dbReference type="InterPro" id="IPR010920">
    <property type="entry name" value="LSM_dom_sf"/>
</dbReference>
<evidence type="ECO:0000256" key="7">
    <source>
        <dbReference type="SAM" id="Phobius"/>
    </source>
</evidence>
<reference evidence="10" key="1">
    <citation type="journal article" date="2015" name="Nature">
        <title>Complex archaea that bridge the gap between prokaryotes and eukaryotes.</title>
        <authorList>
            <person name="Spang A."/>
            <person name="Saw J.H."/>
            <person name="Jorgensen S.L."/>
            <person name="Zaremba-Niedzwiedzka K."/>
            <person name="Martijn J."/>
            <person name="Lind A.E."/>
            <person name="van Eijk R."/>
            <person name="Schleper C."/>
            <person name="Guy L."/>
            <person name="Ettema T.J."/>
        </authorList>
    </citation>
    <scope>NUCLEOTIDE SEQUENCE</scope>
</reference>
<evidence type="ECO:0000313" key="10">
    <source>
        <dbReference type="EMBL" id="KKN91823.1"/>
    </source>
</evidence>
<dbReference type="InterPro" id="IPR023408">
    <property type="entry name" value="MscS_beta-dom_sf"/>
</dbReference>
<gene>
    <name evidence="10" type="ORF">LCGC14_0214980</name>
</gene>
<feature type="domain" description="Mechanosensitive ion channel transmembrane helices 2/3" evidence="9">
    <location>
        <begin position="74"/>
        <end position="114"/>
    </location>
</feature>
<dbReference type="Gene3D" id="1.10.287.1260">
    <property type="match status" value="1"/>
</dbReference>
<feature type="transmembrane region" description="Helical" evidence="7">
    <location>
        <begin position="15"/>
        <end position="36"/>
    </location>
</feature>
<keyword evidence="5 7" id="KW-1133">Transmembrane helix</keyword>
<dbReference type="Pfam" id="PF00924">
    <property type="entry name" value="MS_channel_2nd"/>
    <property type="match status" value="1"/>
</dbReference>
<dbReference type="Gene3D" id="2.30.30.60">
    <property type="match status" value="1"/>
</dbReference>
<feature type="domain" description="Mechanosensitive ion channel MscS" evidence="8">
    <location>
        <begin position="115"/>
        <end position="172"/>
    </location>
</feature>
<keyword evidence="4 7" id="KW-0812">Transmembrane</keyword>
<dbReference type="EMBL" id="LAZR01000100">
    <property type="protein sequence ID" value="KKN91823.1"/>
    <property type="molecule type" value="Genomic_DNA"/>
</dbReference>
<dbReference type="SUPFAM" id="SSF50182">
    <property type="entry name" value="Sm-like ribonucleoproteins"/>
    <property type="match status" value="1"/>
</dbReference>
<dbReference type="PANTHER" id="PTHR30460">
    <property type="entry name" value="MODERATE CONDUCTANCE MECHANOSENSITIVE CHANNEL YBIO"/>
    <property type="match status" value="1"/>
</dbReference>
<evidence type="ECO:0000256" key="1">
    <source>
        <dbReference type="ARBA" id="ARBA00004651"/>
    </source>
</evidence>
<evidence type="ECO:0000256" key="4">
    <source>
        <dbReference type="ARBA" id="ARBA00022692"/>
    </source>
</evidence>
<evidence type="ECO:0000259" key="8">
    <source>
        <dbReference type="Pfam" id="PF00924"/>
    </source>
</evidence>
<dbReference type="GO" id="GO:0008381">
    <property type="term" value="F:mechanosensitive monoatomic ion channel activity"/>
    <property type="evidence" value="ECO:0007669"/>
    <property type="project" value="InterPro"/>
</dbReference>
<evidence type="ECO:0000256" key="3">
    <source>
        <dbReference type="ARBA" id="ARBA00022475"/>
    </source>
</evidence>
<evidence type="ECO:0000256" key="5">
    <source>
        <dbReference type="ARBA" id="ARBA00022989"/>
    </source>
</evidence>
<organism evidence="10">
    <name type="scientific">marine sediment metagenome</name>
    <dbReference type="NCBI Taxonomy" id="412755"/>
    <lineage>
        <taxon>unclassified sequences</taxon>
        <taxon>metagenomes</taxon>
        <taxon>ecological metagenomes</taxon>
    </lineage>
</organism>
<comment type="subcellular location">
    <subcellularLocation>
        <location evidence="1">Cell membrane</location>
        <topology evidence="1">Multi-pass membrane protein</topology>
    </subcellularLocation>
</comment>
<evidence type="ECO:0000259" key="9">
    <source>
        <dbReference type="Pfam" id="PF21088"/>
    </source>
</evidence>
<dbReference type="Pfam" id="PF21088">
    <property type="entry name" value="MS_channel_1st"/>
    <property type="match status" value="1"/>
</dbReference>
<dbReference type="GO" id="GO:0005886">
    <property type="term" value="C:plasma membrane"/>
    <property type="evidence" value="ECO:0007669"/>
    <property type="project" value="UniProtKB-SubCell"/>
</dbReference>
<feature type="transmembrane region" description="Helical" evidence="7">
    <location>
        <begin position="67"/>
        <end position="88"/>
    </location>
</feature>
<dbReference type="PANTHER" id="PTHR30460:SF0">
    <property type="entry name" value="MODERATE CONDUCTANCE MECHANOSENSITIVE CHANNEL YBIO"/>
    <property type="match status" value="1"/>
</dbReference>
<evidence type="ECO:0000256" key="2">
    <source>
        <dbReference type="ARBA" id="ARBA00008017"/>
    </source>
</evidence>
<evidence type="ECO:0000256" key="6">
    <source>
        <dbReference type="ARBA" id="ARBA00023136"/>
    </source>
</evidence>
<dbReference type="AlphaFoldDB" id="A0A0F9XIQ8"/>
<dbReference type="InterPro" id="IPR045276">
    <property type="entry name" value="YbiO_bact"/>
</dbReference>
<feature type="transmembrane region" description="Helical" evidence="7">
    <location>
        <begin position="94"/>
        <end position="112"/>
    </location>
</feature>
<comment type="similarity">
    <text evidence="2">Belongs to the MscS (TC 1.A.23) family.</text>
</comment>
<dbReference type="InterPro" id="IPR049142">
    <property type="entry name" value="MS_channel_1st"/>
</dbReference>
<accession>A0A0F9XIQ8</accession>
<dbReference type="InterPro" id="IPR011014">
    <property type="entry name" value="MscS_channel_TM-2"/>
</dbReference>
<name>A0A0F9XIQ8_9ZZZZ</name>
<protein>
    <recommendedName>
        <fullName evidence="11">Mechanosensitive ion channel</fullName>
    </recommendedName>
</protein>
<proteinExistence type="inferred from homology"/>